<evidence type="ECO:0000256" key="1">
    <source>
        <dbReference type="ARBA" id="ARBA00004141"/>
    </source>
</evidence>
<evidence type="ECO:0000256" key="4">
    <source>
        <dbReference type="ARBA" id="ARBA00022989"/>
    </source>
</evidence>
<keyword evidence="4 6" id="KW-1133">Transmembrane helix</keyword>
<evidence type="ECO:0000256" key="2">
    <source>
        <dbReference type="ARBA" id="ARBA00007635"/>
    </source>
</evidence>
<proteinExistence type="inferred from homology"/>
<dbReference type="GO" id="GO:0022857">
    <property type="term" value="F:transmembrane transporter activity"/>
    <property type="evidence" value="ECO:0007669"/>
    <property type="project" value="InterPro"/>
</dbReference>
<dbReference type="InterPro" id="IPR037185">
    <property type="entry name" value="EmrE-like"/>
</dbReference>
<gene>
    <name evidence="8" type="ORF">Ahy_B10g104337</name>
</gene>
<dbReference type="Proteomes" id="UP000289738">
    <property type="component" value="Chromosome B10"/>
</dbReference>
<feature type="domain" description="EamA" evidence="7">
    <location>
        <begin position="1"/>
        <end position="134"/>
    </location>
</feature>
<name>A0A444X585_ARAHY</name>
<dbReference type="STRING" id="3818.A0A444X585"/>
<evidence type="ECO:0000259" key="7">
    <source>
        <dbReference type="Pfam" id="PF00892"/>
    </source>
</evidence>
<keyword evidence="5 6" id="KW-0472">Membrane</keyword>
<dbReference type="EMBL" id="SDMP01000020">
    <property type="protein sequence ID" value="RYQ84846.1"/>
    <property type="molecule type" value="Genomic_DNA"/>
</dbReference>
<organism evidence="8 9">
    <name type="scientific">Arachis hypogaea</name>
    <name type="common">Peanut</name>
    <dbReference type="NCBI Taxonomy" id="3818"/>
    <lineage>
        <taxon>Eukaryota</taxon>
        <taxon>Viridiplantae</taxon>
        <taxon>Streptophyta</taxon>
        <taxon>Embryophyta</taxon>
        <taxon>Tracheophyta</taxon>
        <taxon>Spermatophyta</taxon>
        <taxon>Magnoliopsida</taxon>
        <taxon>eudicotyledons</taxon>
        <taxon>Gunneridae</taxon>
        <taxon>Pentapetalae</taxon>
        <taxon>rosids</taxon>
        <taxon>fabids</taxon>
        <taxon>Fabales</taxon>
        <taxon>Fabaceae</taxon>
        <taxon>Papilionoideae</taxon>
        <taxon>50 kb inversion clade</taxon>
        <taxon>dalbergioids sensu lato</taxon>
        <taxon>Dalbergieae</taxon>
        <taxon>Pterocarpus clade</taxon>
        <taxon>Arachis</taxon>
    </lineage>
</organism>
<dbReference type="SUPFAM" id="SSF103481">
    <property type="entry name" value="Multidrug resistance efflux transporter EmrE"/>
    <property type="match status" value="1"/>
</dbReference>
<evidence type="ECO:0000313" key="8">
    <source>
        <dbReference type="EMBL" id="RYQ84846.1"/>
    </source>
</evidence>
<dbReference type="InterPro" id="IPR030184">
    <property type="entry name" value="WAT1-related"/>
</dbReference>
<dbReference type="PANTHER" id="PTHR31218">
    <property type="entry name" value="WAT1-RELATED PROTEIN"/>
    <property type="match status" value="1"/>
</dbReference>
<keyword evidence="3 6" id="KW-0812">Transmembrane</keyword>
<comment type="caution">
    <text evidence="6">Lacks conserved residue(s) required for the propagation of feature annotation.</text>
</comment>
<evidence type="ECO:0000256" key="5">
    <source>
        <dbReference type="ARBA" id="ARBA00023136"/>
    </source>
</evidence>
<comment type="similarity">
    <text evidence="2 6">Belongs to the drug/metabolite transporter (DMT) superfamily. Plant drug/metabolite exporter (P-DME) (TC 2.A.7.4) family.</text>
</comment>
<keyword evidence="9" id="KW-1185">Reference proteome</keyword>
<feature type="transmembrane region" description="Helical" evidence="6">
    <location>
        <begin position="91"/>
        <end position="111"/>
    </location>
</feature>
<reference evidence="8 9" key="1">
    <citation type="submission" date="2019-01" db="EMBL/GenBank/DDBJ databases">
        <title>Sequencing of cultivated peanut Arachis hypogaea provides insights into genome evolution and oil improvement.</title>
        <authorList>
            <person name="Chen X."/>
        </authorList>
    </citation>
    <scope>NUCLEOTIDE SEQUENCE [LARGE SCALE GENOMIC DNA]</scope>
    <source>
        <strain evidence="9">cv. Fuhuasheng</strain>
        <tissue evidence="8">Leaves</tissue>
    </source>
</reference>
<feature type="transmembrane region" description="Helical" evidence="6">
    <location>
        <begin position="117"/>
        <end position="136"/>
    </location>
</feature>
<dbReference type="Pfam" id="PF00892">
    <property type="entry name" value="EamA"/>
    <property type="match status" value="1"/>
</dbReference>
<protein>
    <recommendedName>
        <fullName evidence="6">WAT1-related protein</fullName>
    </recommendedName>
</protein>
<feature type="transmembrane region" description="Helical" evidence="6">
    <location>
        <begin position="58"/>
        <end position="79"/>
    </location>
</feature>
<dbReference type="InterPro" id="IPR000620">
    <property type="entry name" value="EamA_dom"/>
</dbReference>
<evidence type="ECO:0000256" key="3">
    <source>
        <dbReference type="ARBA" id="ARBA00022692"/>
    </source>
</evidence>
<comment type="subcellular location">
    <subcellularLocation>
        <location evidence="1 6">Membrane</location>
        <topology evidence="1 6">Multi-pass membrane protein</topology>
    </subcellularLocation>
</comment>
<feature type="transmembrane region" description="Helical" evidence="6">
    <location>
        <begin position="27"/>
        <end position="46"/>
    </location>
</feature>
<comment type="caution">
    <text evidence="8">The sequence shown here is derived from an EMBL/GenBank/DDBJ whole genome shotgun (WGS) entry which is preliminary data.</text>
</comment>
<sequence>MLLSNTFWGMWLVLQAFVIKGYPSKLLFTTLQCFLSSIQSFVIALAVERNIDEWKLGWNLRLLSVVYCGVMVTGVTYYLQTWVIEKKGPVFLAMSTPLNLIITIFASAIILGEITTLGSLLGGLALVVGLYSVLWGKSREQMPKASQDLEQTSV</sequence>
<evidence type="ECO:0000313" key="9">
    <source>
        <dbReference type="Proteomes" id="UP000289738"/>
    </source>
</evidence>
<dbReference type="AlphaFoldDB" id="A0A444X585"/>
<dbReference type="GO" id="GO:0016020">
    <property type="term" value="C:membrane"/>
    <property type="evidence" value="ECO:0007669"/>
    <property type="project" value="UniProtKB-SubCell"/>
</dbReference>
<accession>A0A444X585</accession>
<evidence type="ECO:0000256" key="6">
    <source>
        <dbReference type="RuleBase" id="RU363077"/>
    </source>
</evidence>